<comment type="catalytic activity">
    <reaction evidence="9 10 11">
        <text>adenosine(37) in tRNA + dimethylallyl diphosphate = N(6)-dimethylallyladenosine(37) in tRNA + diphosphate</text>
        <dbReference type="Rhea" id="RHEA:26482"/>
        <dbReference type="Rhea" id="RHEA-COMP:10162"/>
        <dbReference type="Rhea" id="RHEA-COMP:10375"/>
        <dbReference type="ChEBI" id="CHEBI:33019"/>
        <dbReference type="ChEBI" id="CHEBI:57623"/>
        <dbReference type="ChEBI" id="CHEBI:74411"/>
        <dbReference type="ChEBI" id="CHEBI:74415"/>
        <dbReference type="EC" id="2.5.1.75"/>
    </reaction>
</comment>
<evidence type="ECO:0000313" key="14">
    <source>
        <dbReference type="EMBL" id="MBF0752641.1"/>
    </source>
</evidence>
<dbReference type="SUPFAM" id="SSF52540">
    <property type="entry name" value="P-loop containing nucleoside triphosphate hydrolases"/>
    <property type="match status" value="2"/>
</dbReference>
<feature type="site" description="Interaction with substrate tRNA" evidence="10">
    <location>
        <position position="102"/>
    </location>
</feature>
<accession>A0ABR9XUR3</accession>
<evidence type="ECO:0000256" key="13">
    <source>
        <dbReference type="RuleBase" id="RU003785"/>
    </source>
</evidence>
<dbReference type="RefSeq" id="WP_135095596.1">
    <property type="nucleotide sequence ID" value="NZ_JADGLW010000001.1"/>
</dbReference>
<dbReference type="PANTHER" id="PTHR11088:SF60">
    <property type="entry name" value="TRNA DIMETHYLALLYLTRANSFERASE"/>
    <property type="match status" value="1"/>
</dbReference>
<comment type="cofactor">
    <cofactor evidence="1 10">
        <name>Mg(2+)</name>
        <dbReference type="ChEBI" id="CHEBI:18420"/>
    </cofactor>
</comment>
<dbReference type="Proteomes" id="UP000647980">
    <property type="component" value="Unassembled WGS sequence"/>
</dbReference>
<protein>
    <recommendedName>
        <fullName evidence="10">tRNA dimethylallyltransferase</fullName>
        <ecNumber evidence="10">2.5.1.75</ecNumber>
    </recommendedName>
    <alternativeName>
        <fullName evidence="10">Dimethylallyl diphosphate:tRNA dimethylallyltransferase</fullName>
        <shortName evidence="10">DMAPP:tRNA dimethylallyltransferase</shortName>
        <shortName evidence="10">DMATase</shortName>
    </alternativeName>
    <alternativeName>
        <fullName evidence="10">Isopentenyl-diphosphate:tRNA isopentenyltransferase</fullName>
        <shortName evidence="10">IPP transferase</shortName>
        <shortName evidence="10">IPPT</shortName>
        <shortName evidence="10">IPTase</shortName>
    </alternativeName>
</protein>
<evidence type="ECO:0000256" key="4">
    <source>
        <dbReference type="ARBA" id="ARBA00022679"/>
    </source>
</evidence>
<evidence type="ECO:0000256" key="2">
    <source>
        <dbReference type="ARBA" id="ARBA00003213"/>
    </source>
</evidence>
<dbReference type="EC" id="2.5.1.75" evidence="10"/>
<dbReference type="Gene3D" id="1.10.20.140">
    <property type="match status" value="1"/>
</dbReference>
<keyword evidence="15" id="KW-1185">Reference proteome</keyword>
<dbReference type="EMBL" id="JADGLW010000001">
    <property type="protein sequence ID" value="MBF0752641.1"/>
    <property type="molecule type" value="Genomic_DNA"/>
</dbReference>
<dbReference type="InterPro" id="IPR039657">
    <property type="entry name" value="Dimethylallyltransferase"/>
</dbReference>
<dbReference type="NCBIfam" id="TIGR00174">
    <property type="entry name" value="miaA"/>
    <property type="match status" value="1"/>
</dbReference>
<feature type="binding site" evidence="10">
    <location>
        <begin position="11"/>
        <end position="18"/>
    </location>
    <ligand>
        <name>ATP</name>
        <dbReference type="ChEBI" id="CHEBI:30616"/>
    </ligand>
</feature>
<keyword evidence="6 10" id="KW-0547">Nucleotide-binding</keyword>
<evidence type="ECO:0000313" key="15">
    <source>
        <dbReference type="Proteomes" id="UP000647980"/>
    </source>
</evidence>
<keyword evidence="5 10" id="KW-0819">tRNA processing</keyword>
<gene>
    <name evidence="10 14" type="primary">miaA</name>
    <name evidence="14" type="ORF">IR135_00045</name>
</gene>
<evidence type="ECO:0000256" key="5">
    <source>
        <dbReference type="ARBA" id="ARBA00022694"/>
    </source>
</evidence>
<comment type="subunit">
    <text evidence="10">Monomer.</text>
</comment>
<comment type="similarity">
    <text evidence="3 10 13">Belongs to the IPP transferase family.</text>
</comment>
<evidence type="ECO:0000256" key="6">
    <source>
        <dbReference type="ARBA" id="ARBA00022741"/>
    </source>
</evidence>
<comment type="caution">
    <text evidence="14">The sequence shown here is derived from an EMBL/GenBank/DDBJ whole genome shotgun (WGS) entry which is preliminary data.</text>
</comment>
<dbReference type="Pfam" id="PF01715">
    <property type="entry name" value="IPPT"/>
    <property type="match status" value="1"/>
</dbReference>
<keyword evidence="7 10" id="KW-0067">ATP-binding</keyword>
<dbReference type="HAMAP" id="MF_00185">
    <property type="entry name" value="IPP_trans"/>
    <property type="match status" value="1"/>
</dbReference>
<dbReference type="InterPro" id="IPR027417">
    <property type="entry name" value="P-loop_NTPase"/>
</dbReference>
<comment type="caution">
    <text evidence="10">Lacks conserved residue(s) required for the propagation of feature annotation.</text>
</comment>
<evidence type="ECO:0000256" key="8">
    <source>
        <dbReference type="ARBA" id="ARBA00022842"/>
    </source>
</evidence>
<evidence type="ECO:0000256" key="3">
    <source>
        <dbReference type="ARBA" id="ARBA00005842"/>
    </source>
</evidence>
<proteinExistence type="inferred from homology"/>
<dbReference type="PANTHER" id="PTHR11088">
    <property type="entry name" value="TRNA DIMETHYLALLYLTRANSFERASE"/>
    <property type="match status" value="1"/>
</dbReference>
<evidence type="ECO:0000256" key="12">
    <source>
        <dbReference type="RuleBase" id="RU003784"/>
    </source>
</evidence>
<keyword evidence="8 10" id="KW-0460">Magnesium</keyword>
<keyword evidence="4 10" id="KW-0808">Transferase</keyword>
<dbReference type="InterPro" id="IPR018022">
    <property type="entry name" value="IPT"/>
</dbReference>
<reference evidence="14 15" key="1">
    <citation type="submission" date="2020-10" db="EMBL/GenBank/DDBJ databases">
        <title>Mouse Oral microbiota.</title>
        <authorList>
            <person name="Joseph S."/>
            <person name="Aduse-Opoku J."/>
        </authorList>
    </citation>
    <scope>NUCLEOTIDE SEQUENCE [LARGE SCALE GENOMIC DNA]</scope>
    <source>
        <strain evidence="14 15">19428wE5_W307</strain>
    </source>
</reference>
<evidence type="ECO:0000256" key="11">
    <source>
        <dbReference type="RuleBase" id="RU003783"/>
    </source>
</evidence>
<comment type="function">
    <text evidence="2 10 12">Catalyzes the transfer of a dimethylallyl group onto the adenine at position 37 in tRNAs that read codons beginning with uridine, leading to the formation of N6-(dimethylallyl)adenosine (i(6)A).</text>
</comment>
<evidence type="ECO:0000256" key="1">
    <source>
        <dbReference type="ARBA" id="ARBA00001946"/>
    </source>
</evidence>
<feature type="region of interest" description="Interaction with substrate tRNA" evidence="10">
    <location>
        <begin position="36"/>
        <end position="39"/>
    </location>
</feature>
<organism evidence="14 15">
    <name type="scientific">Jeotgalicoccus nanhaiensis</name>
    <dbReference type="NCBI Taxonomy" id="568603"/>
    <lineage>
        <taxon>Bacteria</taxon>
        <taxon>Bacillati</taxon>
        <taxon>Bacillota</taxon>
        <taxon>Bacilli</taxon>
        <taxon>Bacillales</taxon>
        <taxon>Staphylococcaceae</taxon>
        <taxon>Jeotgalicoccus</taxon>
    </lineage>
</organism>
<feature type="site" description="Interaction with substrate tRNA" evidence="10">
    <location>
        <position position="120"/>
    </location>
</feature>
<sequence length="302" mass="34489">MSKSKLLILVGPTAIGKTALSIAVAKKFKAEIISGDSMQVYRGMDIGTGKITEDEMDGIPHHMIDILNPDETFSVSDFQSQVEHLVSDIEGRGKLPMLVGGTGHYIKALIEGYEFNDENREDIDRLTEEYEKFSNEELFSELEKLVPDSGIHPNNRKRIIRRLVKEKLGVKEKKAYTQKPKYDTFLIGLTADRSVIYDRINRRVEAMFNTGLAEEVSGLQNQKLSETAGQAIGYKEFLPYFKGEASLAEVRERIQAHSRQYAKRQLTFFRNQLDVHWYDIAQTDTDIIIKDIYQFLQTKGEN</sequence>
<evidence type="ECO:0000256" key="7">
    <source>
        <dbReference type="ARBA" id="ARBA00022840"/>
    </source>
</evidence>
<name>A0ABR9XUR3_9STAP</name>
<dbReference type="GO" id="GO:0052381">
    <property type="term" value="F:tRNA dimethylallyltransferase activity"/>
    <property type="evidence" value="ECO:0007669"/>
    <property type="project" value="UniProtKB-EC"/>
</dbReference>
<feature type="binding site" evidence="10">
    <location>
        <begin position="13"/>
        <end position="18"/>
    </location>
    <ligand>
        <name>substrate</name>
    </ligand>
</feature>
<dbReference type="Gene3D" id="3.40.50.300">
    <property type="entry name" value="P-loop containing nucleotide triphosphate hydrolases"/>
    <property type="match status" value="1"/>
</dbReference>
<evidence type="ECO:0000256" key="10">
    <source>
        <dbReference type="HAMAP-Rule" id="MF_00185"/>
    </source>
</evidence>
<evidence type="ECO:0000256" key="9">
    <source>
        <dbReference type="ARBA" id="ARBA00049563"/>
    </source>
</evidence>